<dbReference type="InterPro" id="IPR052326">
    <property type="entry name" value="Diff-Dev_Assoc_Protein"/>
</dbReference>
<dbReference type="Proteomes" id="UP000001064">
    <property type="component" value="Unassembled WGS sequence"/>
</dbReference>
<dbReference type="GO" id="GO:0005576">
    <property type="term" value="C:extracellular region"/>
    <property type="evidence" value="ECO:0007669"/>
    <property type="project" value="InterPro"/>
</dbReference>
<dbReference type="KEGG" id="dpp:DICPUDRAFT_39420"/>
<keyword evidence="1" id="KW-0732">Signal</keyword>
<proteinExistence type="predicted"/>
<dbReference type="GeneID" id="10505453"/>
<dbReference type="PANTHER" id="PTHR33459">
    <property type="entry name" value="DD-GDCA PROTEIN"/>
    <property type="match status" value="1"/>
</dbReference>
<gene>
    <name evidence="3" type="ORF">DICPUDRAFT_39420</name>
</gene>
<dbReference type="InterPro" id="IPR006796">
    <property type="entry name" value="Dickkopf_N"/>
</dbReference>
<dbReference type="OrthoDB" id="5912242at2759"/>
<feature type="signal peptide" evidence="1">
    <location>
        <begin position="1"/>
        <end position="20"/>
    </location>
</feature>
<dbReference type="OMA" id="CASAFEC"/>
<feature type="domain" description="Dickkopf N-terminal cysteine-rich" evidence="2">
    <location>
        <begin position="144"/>
        <end position="195"/>
    </location>
</feature>
<accession>F0ZWA6</accession>
<evidence type="ECO:0000313" key="4">
    <source>
        <dbReference type="Proteomes" id="UP000001064"/>
    </source>
</evidence>
<dbReference type="AlphaFoldDB" id="F0ZWA6"/>
<name>F0ZWA6_DICPU</name>
<dbReference type="EMBL" id="GL871231">
    <property type="protein sequence ID" value="EGC31774.1"/>
    <property type="molecule type" value="Genomic_DNA"/>
</dbReference>
<dbReference type="Pfam" id="PF04706">
    <property type="entry name" value="Dickkopf_N"/>
    <property type="match status" value="1"/>
</dbReference>
<evidence type="ECO:0000256" key="1">
    <source>
        <dbReference type="SAM" id="SignalP"/>
    </source>
</evidence>
<evidence type="ECO:0000313" key="3">
    <source>
        <dbReference type="EMBL" id="EGC31774.1"/>
    </source>
</evidence>
<dbReference type="VEuPathDB" id="AmoebaDB:DICPUDRAFT_39420"/>
<reference evidence="4" key="1">
    <citation type="journal article" date="2011" name="Genome Biol.">
        <title>Comparative genomics of the social amoebae Dictyostelium discoideum and Dictyostelium purpureum.</title>
        <authorList>
            <consortium name="US DOE Joint Genome Institute (JGI-PGF)"/>
            <person name="Sucgang R."/>
            <person name="Kuo A."/>
            <person name="Tian X."/>
            <person name="Salerno W."/>
            <person name="Parikh A."/>
            <person name="Feasley C.L."/>
            <person name="Dalin E."/>
            <person name="Tu H."/>
            <person name="Huang E."/>
            <person name="Barry K."/>
            <person name="Lindquist E."/>
            <person name="Shapiro H."/>
            <person name="Bruce D."/>
            <person name="Schmutz J."/>
            <person name="Salamov A."/>
            <person name="Fey P."/>
            <person name="Gaudet P."/>
            <person name="Anjard C."/>
            <person name="Babu M.M."/>
            <person name="Basu S."/>
            <person name="Bushmanova Y."/>
            <person name="van der Wel H."/>
            <person name="Katoh-Kurasawa M."/>
            <person name="Dinh C."/>
            <person name="Coutinho P.M."/>
            <person name="Saito T."/>
            <person name="Elias M."/>
            <person name="Schaap P."/>
            <person name="Kay R.R."/>
            <person name="Henrissat B."/>
            <person name="Eichinger L."/>
            <person name="Rivero F."/>
            <person name="Putnam N.H."/>
            <person name="West C.M."/>
            <person name="Loomis W.F."/>
            <person name="Chisholm R.L."/>
            <person name="Shaulsky G."/>
            <person name="Strassmann J.E."/>
            <person name="Queller D.C."/>
            <person name="Kuspa A."/>
            <person name="Grigoriev I.V."/>
        </authorList>
    </citation>
    <scope>NUCLEOTIDE SEQUENCE [LARGE SCALE GENOMIC DNA]</scope>
    <source>
        <strain evidence="4">QSDP1</strain>
    </source>
</reference>
<feature type="chain" id="PRO_5003262857" description="Dickkopf N-terminal cysteine-rich domain-containing protein" evidence="1">
    <location>
        <begin position="21"/>
        <end position="382"/>
    </location>
</feature>
<dbReference type="RefSeq" id="XP_003291697.1">
    <property type="nucleotide sequence ID" value="XM_003291649.1"/>
</dbReference>
<evidence type="ECO:0000259" key="2">
    <source>
        <dbReference type="Pfam" id="PF04706"/>
    </source>
</evidence>
<dbReference type="InParanoid" id="F0ZWA6"/>
<protein>
    <recommendedName>
        <fullName evidence="2">Dickkopf N-terminal cysteine-rich domain-containing protein</fullName>
    </recommendedName>
</protein>
<dbReference type="GO" id="GO:0030178">
    <property type="term" value="P:negative regulation of Wnt signaling pathway"/>
    <property type="evidence" value="ECO:0007669"/>
    <property type="project" value="InterPro"/>
</dbReference>
<keyword evidence="4" id="KW-1185">Reference proteome</keyword>
<organism evidence="3 4">
    <name type="scientific">Dictyostelium purpureum</name>
    <name type="common">Slime mold</name>
    <dbReference type="NCBI Taxonomy" id="5786"/>
    <lineage>
        <taxon>Eukaryota</taxon>
        <taxon>Amoebozoa</taxon>
        <taxon>Evosea</taxon>
        <taxon>Eumycetozoa</taxon>
        <taxon>Dictyostelia</taxon>
        <taxon>Dictyosteliales</taxon>
        <taxon>Dictyosteliaceae</taxon>
        <taxon>Dictyostelium</taxon>
    </lineage>
</organism>
<dbReference type="eggNOG" id="ENOG502RH9E">
    <property type="taxonomic scope" value="Eukaryota"/>
</dbReference>
<sequence length="382" mass="41512">MRVLLSAVLFLVAFASSAYTQDIPQCNYLGKCVKAGERCDQEYYYNNTVPSRIYVTCEYGYFCPEVYEPTCVAYSGLGESCGNNEYQVCDPVYDCTSISSQTNLKTCQVTNYLGFGESCEFDQQCTGSNTECINGKCGILPRIPCSSDRECAYGNFCNITSEPDQDNTCLPVLASSSVCTRDAQCPYNQICVKMAFDSSDATCQNQFSKAEGSYCDRYSAVPSLESLTRYECDIGLTCENPGTDVAKCVKIAVPKTNDVCYNYTQCGESAQCQCSSDKAYDSAGKCTAPSYNQVSTCKTAVINLQKCAFDNKCASYVNFAPDSCLVRNCHSQYCSNACVNENNQPQQCGSAPVNAVCQPASSSSIVLPSFIALIAVFVALLI</sequence>
<dbReference type="PANTHER" id="PTHR33459:SF7">
    <property type="entry name" value="DD-GDCA PROTEIN"/>
    <property type="match status" value="1"/>
</dbReference>